<accession>A0AAU9G110</accession>
<dbReference type="AlphaFoldDB" id="A0AAU9G110"/>
<dbReference type="EMBL" id="AP029266">
    <property type="protein sequence ID" value="BFG01814.1"/>
    <property type="molecule type" value="Genomic_DNA"/>
</dbReference>
<evidence type="ECO:0000313" key="3">
    <source>
        <dbReference type="Proteomes" id="UP001500889"/>
    </source>
</evidence>
<reference evidence="2 3" key="1">
    <citation type="submission" date="2024-02" db="EMBL/GenBank/DDBJ databases">
        <title>A chromosome-level genome assembly of Drosophila madeirensis, a fruit fly species endemic to Madeira island.</title>
        <authorList>
            <person name="Tomihara K."/>
            <person name="Llopart A."/>
            <person name="Yamamoto D."/>
        </authorList>
    </citation>
    <scope>NUCLEOTIDE SEQUENCE [LARGE SCALE GENOMIC DNA]</scope>
    <source>
        <strain evidence="2 3">RF1</strain>
    </source>
</reference>
<dbReference type="Proteomes" id="UP001500889">
    <property type="component" value="Chromosome A"/>
</dbReference>
<keyword evidence="3" id="KW-1185">Reference proteome</keyword>
<sequence length="87" mass="9014">MQMMQQQQQQRRKREQQQEPPATIHCSLSMNVGVAAAGAVPVADGVRDAAAAAAAAAAEEEAATAAPAAVTVMHWSVVDICGARSWG</sequence>
<name>A0AAU9G110_DROMD</name>
<evidence type="ECO:0000256" key="1">
    <source>
        <dbReference type="SAM" id="MobiDB-lite"/>
    </source>
</evidence>
<organism evidence="2 3">
    <name type="scientific">Drosophila madeirensis</name>
    <name type="common">Fruit fly</name>
    <dbReference type="NCBI Taxonomy" id="30013"/>
    <lineage>
        <taxon>Eukaryota</taxon>
        <taxon>Metazoa</taxon>
        <taxon>Ecdysozoa</taxon>
        <taxon>Arthropoda</taxon>
        <taxon>Hexapoda</taxon>
        <taxon>Insecta</taxon>
        <taxon>Pterygota</taxon>
        <taxon>Neoptera</taxon>
        <taxon>Endopterygota</taxon>
        <taxon>Diptera</taxon>
        <taxon>Brachycera</taxon>
        <taxon>Muscomorpha</taxon>
        <taxon>Ephydroidea</taxon>
        <taxon>Drosophilidae</taxon>
        <taxon>Drosophila</taxon>
        <taxon>Sophophora</taxon>
    </lineage>
</organism>
<gene>
    <name evidence="2" type="ORF">DMAD_01477</name>
</gene>
<feature type="region of interest" description="Disordered" evidence="1">
    <location>
        <begin position="1"/>
        <end position="24"/>
    </location>
</feature>
<evidence type="ECO:0000313" key="2">
    <source>
        <dbReference type="EMBL" id="BFG01814.1"/>
    </source>
</evidence>
<proteinExistence type="predicted"/>
<protein>
    <submittedName>
        <fullName evidence="2">Uncharacterized protein</fullName>
    </submittedName>
</protein>